<keyword evidence="2" id="KW-0648">Protein biosynthesis</keyword>
<proteinExistence type="inferred from homology"/>
<dbReference type="GO" id="GO:0042586">
    <property type="term" value="F:peptide deformylase activity"/>
    <property type="evidence" value="ECO:0007669"/>
    <property type="project" value="UniProtKB-UniRule"/>
</dbReference>
<dbReference type="GO" id="GO:0006412">
    <property type="term" value="P:translation"/>
    <property type="evidence" value="ECO:0007669"/>
    <property type="project" value="UniProtKB-UniRule"/>
</dbReference>
<reference evidence="3 4" key="1">
    <citation type="submission" date="2019-03" db="EMBL/GenBank/DDBJ databases">
        <title>Metabolic potential of uncultured bacteria and archaea associated with petroleum seepage in deep-sea sediments.</title>
        <authorList>
            <person name="Dong X."/>
            <person name="Hubert C."/>
        </authorList>
    </citation>
    <scope>NUCLEOTIDE SEQUENCE [LARGE SCALE GENOMIC DNA]</scope>
    <source>
        <strain evidence="3">E44_bin7</strain>
    </source>
</reference>
<dbReference type="AlphaFoldDB" id="A0A523RNN2"/>
<comment type="cofactor">
    <cofactor evidence="2">
        <name>Fe(2+)</name>
        <dbReference type="ChEBI" id="CHEBI:29033"/>
    </cofactor>
    <text evidence="2">Binds 1 Fe(2+) ion.</text>
</comment>
<comment type="similarity">
    <text evidence="1 2">Belongs to the polypeptide deformylase family.</text>
</comment>
<comment type="catalytic activity">
    <reaction evidence="2">
        <text>N-terminal N-formyl-L-methionyl-[peptide] + H2O = N-terminal L-methionyl-[peptide] + formate</text>
        <dbReference type="Rhea" id="RHEA:24420"/>
        <dbReference type="Rhea" id="RHEA-COMP:10639"/>
        <dbReference type="Rhea" id="RHEA-COMP:10640"/>
        <dbReference type="ChEBI" id="CHEBI:15377"/>
        <dbReference type="ChEBI" id="CHEBI:15740"/>
        <dbReference type="ChEBI" id="CHEBI:49298"/>
        <dbReference type="ChEBI" id="CHEBI:64731"/>
        <dbReference type="EC" id="3.5.1.88"/>
    </reaction>
</comment>
<comment type="function">
    <text evidence="2">Removes the formyl group from the N-terminal Met of newly synthesized proteins. Requires at least a dipeptide for an efficient rate of reaction. N-terminal L-methionine is a prerequisite for activity but the enzyme has broad specificity at other positions.</text>
</comment>
<dbReference type="PANTHER" id="PTHR10458">
    <property type="entry name" value="PEPTIDE DEFORMYLASE"/>
    <property type="match status" value="1"/>
</dbReference>
<dbReference type="PANTHER" id="PTHR10458:SF22">
    <property type="entry name" value="PEPTIDE DEFORMYLASE"/>
    <property type="match status" value="1"/>
</dbReference>
<accession>A0A523RNN2</accession>
<evidence type="ECO:0000313" key="4">
    <source>
        <dbReference type="Proteomes" id="UP000316360"/>
    </source>
</evidence>
<dbReference type="EMBL" id="SOKJ01000433">
    <property type="protein sequence ID" value="TET07271.1"/>
    <property type="molecule type" value="Genomic_DNA"/>
</dbReference>
<evidence type="ECO:0000256" key="1">
    <source>
        <dbReference type="ARBA" id="ARBA00010759"/>
    </source>
</evidence>
<evidence type="ECO:0000313" key="3">
    <source>
        <dbReference type="EMBL" id="TET07271.1"/>
    </source>
</evidence>
<sequence length="191" mass="21405">MSIYRIRKYPESILRKQCKKVDNVGLKEKKILEKMVRTMHKAQGVGLAASQVGIDQQLIVVDVGEGLVKLINPLVLLKEGESTLEEGCLSLPGVTVKMKRSEKVMVQGWDESGKMVKVEGEGLFAHTLQHEIDHLWGVLIIDYVSSRERADFRDKLMSMMVKRGETNGQGLFKNYGRDGKGKKCQGCSVEI</sequence>
<feature type="active site" evidence="2">
    <location>
        <position position="131"/>
    </location>
</feature>
<keyword evidence="2" id="KW-0408">Iron</keyword>
<dbReference type="EC" id="3.5.1.88" evidence="2"/>
<gene>
    <name evidence="2 3" type="primary">def</name>
    <name evidence="3" type="ORF">E3J84_07615</name>
</gene>
<keyword evidence="2 3" id="KW-0378">Hydrolase</keyword>
<dbReference type="NCBIfam" id="TIGR00079">
    <property type="entry name" value="pept_deformyl"/>
    <property type="match status" value="1"/>
</dbReference>
<organism evidence="3 4">
    <name type="scientific">Aerophobetes bacterium</name>
    <dbReference type="NCBI Taxonomy" id="2030807"/>
    <lineage>
        <taxon>Bacteria</taxon>
        <taxon>Candidatus Aerophobota</taxon>
    </lineage>
</organism>
<dbReference type="PRINTS" id="PR01576">
    <property type="entry name" value="PDEFORMYLASE"/>
</dbReference>
<protein>
    <recommendedName>
        <fullName evidence="2">Peptide deformylase</fullName>
        <shortName evidence="2">PDF</shortName>
        <ecNumber evidence="2">3.5.1.88</ecNumber>
    </recommendedName>
    <alternativeName>
        <fullName evidence="2">Polypeptide deformylase</fullName>
    </alternativeName>
</protein>
<dbReference type="Pfam" id="PF01327">
    <property type="entry name" value="Pep_deformylase"/>
    <property type="match status" value="1"/>
</dbReference>
<comment type="caution">
    <text evidence="3">The sequence shown here is derived from an EMBL/GenBank/DDBJ whole genome shotgun (WGS) entry which is preliminary data.</text>
</comment>
<dbReference type="InterPro" id="IPR036821">
    <property type="entry name" value="Peptide_deformylase_sf"/>
</dbReference>
<dbReference type="GO" id="GO:0046872">
    <property type="term" value="F:metal ion binding"/>
    <property type="evidence" value="ECO:0007669"/>
    <property type="project" value="UniProtKB-KW"/>
</dbReference>
<keyword evidence="2" id="KW-0479">Metal-binding</keyword>
<dbReference type="SUPFAM" id="SSF56420">
    <property type="entry name" value="Peptide deformylase"/>
    <property type="match status" value="1"/>
</dbReference>
<dbReference type="PIRSF" id="PIRSF004749">
    <property type="entry name" value="Pep_def"/>
    <property type="match status" value="1"/>
</dbReference>
<name>A0A523RNN2_UNCAE</name>
<dbReference type="InterPro" id="IPR023635">
    <property type="entry name" value="Peptide_deformylase"/>
</dbReference>
<dbReference type="CDD" id="cd00487">
    <property type="entry name" value="Pep_deformylase"/>
    <property type="match status" value="1"/>
</dbReference>
<dbReference type="Proteomes" id="UP000316360">
    <property type="component" value="Unassembled WGS sequence"/>
</dbReference>
<feature type="binding site" evidence="2">
    <location>
        <position position="134"/>
    </location>
    <ligand>
        <name>Fe cation</name>
        <dbReference type="ChEBI" id="CHEBI:24875"/>
    </ligand>
</feature>
<dbReference type="NCBIfam" id="NF001159">
    <property type="entry name" value="PRK00150.1-3"/>
    <property type="match status" value="1"/>
</dbReference>
<evidence type="ECO:0000256" key="2">
    <source>
        <dbReference type="HAMAP-Rule" id="MF_00163"/>
    </source>
</evidence>
<feature type="binding site" evidence="2">
    <location>
        <position position="88"/>
    </location>
    <ligand>
        <name>Fe cation</name>
        <dbReference type="ChEBI" id="CHEBI:24875"/>
    </ligand>
</feature>
<dbReference type="Gene3D" id="3.90.45.10">
    <property type="entry name" value="Peptide deformylase"/>
    <property type="match status" value="1"/>
</dbReference>
<feature type="binding site" evidence="2">
    <location>
        <position position="130"/>
    </location>
    <ligand>
        <name>Fe cation</name>
        <dbReference type="ChEBI" id="CHEBI:24875"/>
    </ligand>
</feature>
<dbReference type="HAMAP" id="MF_00163">
    <property type="entry name" value="Pep_deformylase"/>
    <property type="match status" value="1"/>
</dbReference>